<dbReference type="Proteomes" id="UP001243717">
    <property type="component" value="Unassembled WGS sequence"/>
</dbReference>
<sequence>MAHSCCESTQEQSPANSNQTHDPQNCPHKILKESQATALKDGSSIHFTVQQLPPLLTLIQVIHFEPVAHIHQPTQLATIAQAPPLALTQKHCVYRI</sequence>
<name>A0ABU1AQL6_9BACT</name>
<organism evidence="2 3">
    <name type="scientific">Thalassobacterium sedimentorum</name>
    <dbReference type="NCBI Taxonomy" id="3041258"/>
    <lineage>
        <taxon>Bacteria</taxon>
        <taxon>Pseudomonadati</taxon>
        <taxon>Verrucomicrobiota</taxon>
        <taxon>Opitutia</taxon>
        <taxon>Puniceicoccales</taxon>
        <taxon>Coraliomargaritaceae</taxon>
        <taxon>Thalassobacterium</taxon>
    </lineage>
</organism>
<comment type="caution">
    <text evidence="2">The sequence shown here is derived from an EMBL/GenBank/DDBJ whole genome shotgun (WGS) entry which is preliminary data.</text>
</comment>
<evidence type="ECO:0000313" key="3">
    <source>
        <dbReference type="Proteomes" id="UP001243717"/>
    </source>
</evidence>
<dbReference type="EMBL" id="JARXIC010000037">
    <property type="protein sequence ID" value="MDQ8195893.1"/>
    <property type="molecule type" value="Genomic_DNA"/>
</dbReference>
<evidence type="ECO:0000313" key="2">
    <source>
        <dbReference type="EMBL" id="MDQ8195893.1"/>
    </source>
</evidence>
<keyword evidence="3" id="KW-1185">Reference proteome</keyword>
<feature type="compositionally biased region" description="Polar residues" evidence="1">
    <location>
        <begin position="1"/>
        <end position="23"/>
    </location>
</feature>
<proteinExistence type="predicted"/>
<feature type="region of interest" description="Disordered" evidence="1">
    <location>
        <begin position="1"/>
        <end position="27"/>
    </location>
</feature>
<dbReference type="RefSeq" id="WP_308986340.1">
    <property type="nucleotide sequence ID" value="NZ_JARXIC010000037.1"/>
</dbReference>
<accession>A0ABU1AQL6</accession>
<reference evidence="2 3" key="1">
    <citation type="submission" date="2023-04" db="EMBL/GenBank/DDBJ databases">
        <title>A novel bacteria isolated from coastal sediment.</title>
        <authorList>
            <person name="Liu X.-J."/>
            <person name="Du Z.-J."/>
        </authorList>
    </citation>
    <scope>NUCLEOTIDE SEQUENCE [LARGE SCALE GENOMIC DNA]</scope>
    <source>
        <strain evidence="2 3">SDUM461004</strain>
    </source>
</reference>
<protein>
    <recommendedName>
        <fullName evidence="4">HMA domain-containing protein</fullName>
    </recommendedName>
</protein>
<evidence type="ECO:0008006" key="4">
    <source>
        <dbReference type="Google" id="ProtNLM"/>
    </source>
</evidence>
<gene>
    <name evidence="2" type="ORF">QEH59_15775</name>
</gene>
<evidence type="ECO:0000256" key="1">
    <source>
        <dbReference type="SAM" id="MobiDB-lite"/>
    </source>
</evidence>